<feature type="region of interest" description="Disordered" evidence="1">
    <location>
        <begin position="1"/>
        <end position="109"/>
    </location>
</feature>
<feature type="compositionally biased region" description="Polar residues" evidence="1">
    <location>
        <begin position="1"/>
        <end position="15"/>
    </location>
</feature>
<dbReference type="EMBL" id="JAUYZG010000001">
    <property type="protein sequence ID" value="KAK2916925.1"/>
    <property type="molecule type" value="Genomic_DNA"/>
</dbReference>
<feature type="compositionally biased region" description="Basic and acidic residues" evidence="1">
    <location>
        <begin position="97"/>
        <end position="109"/>
    </location>
</feature>
<proteinExistence type="predicted"/>
<reference evidence="2" key="1">
    <citation type="submission" date="2023-08" db="EMBL/GenBank/DDBJ databases">
        <title>Chromosome-level Genome Assembly of mud carp (Cirrhinus molitorella).</title>
        <authorList>
            <person name="Liu H."/>
        </authorList>
    </citation>
    <scope>NUCLEOTIDE SEQUENCE</scope>
    <source>
        <strain evidence="2">Prfri</strain>
        <tissue evidence="2">Muscle</tissue>
    </source>
</reference>
<feature type="compositionally biased region" description="Basic and acidic residues" evidence="1">
    <location>
        <begin position="33"/>
        <end position="46"/>
    </location>
</feature>
<keyword evidence="3" id="KW-1185">Reference proteome</keyword>
<evidence type="ECO:0000313" key="3">
    <source>
        <dbReference type="Proteomes" id="UP001187343"/>
    </source>
</evidence>
<gene>
    <name evidence="2" type="ORF">Q8A67_001299</name>
</gene>
<name>A0AA88QLV4_9TELE</name>
<accession>A0AA88QLV4</accession>
<feature type="compositionally biased region" description="Polar residues" evidence="1">
    <location>
        <begin position="47"/>
        <end position="64"/>
    </location>
</feature>
<comment type="caution">
    <text evidence="2">The sequence shown here is derived from an EMBL/GenBank/DDBJ whole genome shotgun (WGS) entry which is preliminary data.</text>
</comment>
<dbReference type="AlphaFoldDB" id="A0AA88QLV4"/>
<organism evidence="2 3">
    <name type="scientific">Cirrhinus molitorella</name>
    <name type="common">mud carp</name>
    <dbReference type="NCBI Taxonomy" id="172907"/>
    <lineage>
        <taxon>Eukaryota</taxon>
        <taxon>Metazoa</taxon>
        <taxon>Chordata</taxon>
        <taxon>Craniata</taxon>
        <taxon>Vertebrata</taxon>
        <taxon>Euteleostomi</taxon>
        <taxon>Actinopterygii</taxon>
        <taxon>Neopterygii</taxon>
        <taxon>Teleostei</taxon>
        <taxon>Ostariophysi</taxon>
        <taxon>Cypriniformes</taxon>
        <taxon>Cyprinidae</taxon>
        <taxon>Labeoninae</taxon>
        <taxon>Labeonini</taxon>
        <taxon>Cirrhinus</taxon>
    </lineage>
</organism>
<evidence type="ECO:0000313" key="2">
    <source>
        <dbReference type="EMBL" id="KAK2916925.1"/>
    </source>
</evidence>
<evidence type="ECO:0000256" key="1">
    <source>
        <dbReference type="SAM" id="MobiDB-lite"/>
    </source>
</evidence>
<sequence length="109" mass="12149">MFTSGVRANQGSASADNRRSPLRLDFVSASAEKTQDVCRRGAEERWTPNQQSAKKQGPAANQTDGGLERSKEVQTHTQNSVCDHSRLRNHPCIPFRESQRVSRNEGSRP</sequence>
<protein>
    <submittedName>
        <fullName evidence="2">Uncharacterized protein</fullName>
    </submittedName>
</protein>
<dbReference type="Proteomes" id="UP001187343">
    <property type="component" value="Unassembled WGS sequence"/>
</dbReference>